<accession>A0A8K0XSM6</accession>
<proteinExistence type="predicted"/>
<evidence type="ECO:0000313" key="2">
    <source>
        <dbReference type="Proteomes" id="UP000813824"/>
    </source>
</evidence>
<protein>
    <submittedName>
        <fullName evidence="1">Uncharacterized protein</fullName>
    </submittedName>
</protein>
<dbReference type="Proteomes" id="UP000813824">
    <property type="component" value="Unassembled WGS sequence"/>
</dbReference>
<organism evidence="1 2">
    <name type="scientific">Cristinia sonorae</name>
    <dbReference type="NCBI Taxonomy" id="1940300"/>
    <lineage>
        <taxon>Eukaryota</taxon>
        <taxon>Fungi</taxon>
        <taxon>Dikarya</taxon>
        <taxon>Basidiomycota</taxon>
        <taxon>Agaricomycotina</taxon>
        <taxon>Agaricomycetes</taxon>
        <taxon>Agaricomycetidae</taxon>
        <taxon>Agaricales</taxon>
        <taxon>Pleurotineae</taxon>
        <taxon>Stephanosporaceae</taxon>
        <taxon>Cristinia</taxon>
    </lineage>
</organism>
<evidence type="ECO:0000313" key="1">
    <source>
        <dbReference type="EMBL" id="KAH8104071.1"/>
    </source>
</evidence>
<name>A0A8K0XSM6_9AGAR</name>
<gene>
    <name evidence="1" type="ORF">BXZ70DRAFT_681271</name>
</gene>
<sequence>MVSFVSFASHCSSMVIVQALSYFRLLFHYVGAQLITFGIPPPLPSYCALITPIHGMHPPHRRTIRAFLPKHEQTIQCLASFRDTLIYCDTQSDIHYILASRDNLLEHRTSCNVVYISFYYYRRCKRNV</sequence>
<keyword evidence="2" id="KW-1185">Reference proteome</keyword>
<comment type="caution">
    <text evidence="1">The sequence shown here is derived from an EMBL/GenBank/DDBJ whole genome shotgun (WGS) entry which is preliminary data.</text>
</comment>
<dbReference type="EMBL" id="JAEVFJ010000006">
    <property type="protein sequence ID" value="KAH8104071.1"/>
    <property type="molecule type" value="Genomic_DNA"/>
</dbReference>
<dbReference type="AlphaFoldDB" id="A0A8K0XSM6"/>
<reference evidence="1" key="1">
    <citation type="journal article" date="2021" name="New Phytol.">
        <title>Evolutionary innovations through gain and loss of genes in the ectomycorrhizal Boletales.</title>
        <authorList>
            <person name="Wu G."/>
            <person name="Miyauchi S."/>
            <person name="Morin E."/>
            <person name="Kuo A."/>
            <person name="Drula E."/>
            <person name="Varga T."/>
            <person name="Kohler A."/>
            <person name="Feng B."/>
            <person name="Cao Y."/>
            <person name="Lipzen A."/>
            <person name="Daum C."/>
            <person name="Hundley H."/>
            <person name="Pangilinan J."/>
            <person name="Johnson J."/>
            <person name="Barry K."/>
            <person name="LaButti K."/>
            <person name="Ng V."/>
            <person name="Ahrendt S."/>
            <person name="Min B."/>
            <person name="Choi I.G."/>
            <person name="Park H."/>
            <person name="Plett J.M."/>
            <person name="Magnuson J."/>
            <person name="Spatafora J.W."/>
            <person name="Nagy L.G."/>
            <person name="Henrissat B."/>
            <person name="Grigoriev I.V."/>
            <person name="Yang Z.L."/>
            <person name="Xu J."/>
            <person name="Martin F.M."/>
        </authorList>
    </citation>
    <scope>NUCLEOTIDE SEQUENCE</scope>
    <source>
        <strain evidence="1">KKN 215</strain>
    </source>
</reference>